<name>A0A0N0GH19_PSESX</name>
<sequence length="46" mass="5166">MRHSTQPSPRCKQQTGAALLIKRCLEKIPGLVPGIFYLRKACQQQA</sequence>
<reference evidence="1 2" key="1">
    <citation type="submission" date="2015-07" db="EMBL/GenBank/DDBJ databases">
        <authorList>
            <person name="Noorani M."/>
        </authorList>
    </citation>
    <scope>NUCLEOTIDE SEQUENCE [LARGE SCALE GENOMIC DNA]</scope>
    <source>
        <strain evidence="1 2">0788_9</strain>
    </source>
</reference>
<comment type="caution">
    <text evidence="1">The sequence shown here is derived from an EMBL/GenBank/DDBJ whole genome shotgun (WGS) entry which is preliminary data.</text>
</comment>
<proteinExistence type="predicted"/>
<accession>A0A0N0GH19</accession>
<protein>
    <submittedName>
        <fullName evidence="1">Uncharacterized protein</fullName>
    </submittedName>
</protein>
<dbReference type="EMBL" id="LGLN01000032">
    <property type="protein sequence ID" value="KPC33820.1"/>
    <property type="molecule type" value="Genomic_DNA"/>
</dbReference>
<evidence type="ECO:0000313" key="2">
    <source>
        <dbReference type="Proteomes" id="UP000037891"/>
    </source>
</evidence>
<dbReference type="Proteomes" id="UP000037891">
    <property type="component" value="Unassembled WGS sequence"/>
</dbReference>
<gene>
    <name evidence="1" type="ORF">ABJ99_0962</name>
</gene>
<organism evidence="1 2">
    <name type="scientific">Pseudomonas syringae pv. cilantro</name>
    <dbReference type="NCBI Taxonomy" id="81035"/>
    <lineage>
        <taxon>Bacteria</taxon>
        <taxon>Pseudomonadati</taxon>
        <taxon>Pseudomonadota</taxon>
        <taxon>Gammaproteobacteria</taxon>
        <taxon>Pseudomonadales</taxon>
        <taxon>Pseudomonadaceae</taxon>
        <taxon>Pseudomonas</taxon>
        <taxon>Pseudomonas syringae</taxon>
    </lineage>
</organism>
<evidence type="ECO:0000313" key="1">
    <source>
        <dbReference type="EMBL" id="KPC33820.1"/>
    </source>
</evidence>
<reference evidence="1 2" key="2">
    <citation type="submission" date="2015-10" db="EMBL/GenBank/DDBJ databases">
        <title>Comparative genomics and high-throughput reverse genetic screens identify a new phytobacterial MAMP and an Arabidopsis receptor required for immune elicitation.</title>
        <authorList>
            <person name="Mott G.A."/>
            <person name="Thakur S."/>
            <person name="Wang P.W."/>
            <person name="Desveaux D."/>
            <person name="Guttman D.S."/>
        </authorList>
    </citation>
    <scope>NUCLEOTIDE SEQUENCE [LARGE SCALE GENOMIC DNA]</scope>
    <source>
        <strain evidence="1 2">0788_9</strain>
    </source>
</reference>
<dbReference type="AlphaFoldDB" id="A0A0N0GH19"/>